<dbReference type="AlphaFoldDB" id="A0A4V2KTF6"/>
<reference evidence="1 2" key="1">
    <citation type="submission" date="2019-02" db="EMBL/GenBank/DDBJ databases">
        <title>Siculibacillus lacustris gen. nov., sp. nov., a new rosette-forming bacterium isolated from a freshwater crater lake (Lake St. Ana, Romania).</title>
        <authorList>
            <person name="Felfoldi T."/>
            <person name="Marton Z."/>
            <person name="Szabo A."/>
            <person name="Mentes A."/>
            <person name="Boka K."/>
            <person name="Marialigeti K."/>
            <person name="Mathe I."/>
            <person name="Koncz M."/>
            <person name="Schumann P."/>
            <person name="Toth E."/>
        </authorList>
    </citation>
    <scope>NUCLEOTIDE SEQUENCE [LARGE SCALE GENOMIC DNA]</scope>
    <source>
        <strain evidence="1 2">SA-279</strain>
    </source>
</reference>
<protein>
    <recommendedName>
        <fullName evidence="3">Peptidoglycan binding-like domain-containing protein</fullName>
    </recommendedName>
</protein>
<dbReference type="OrthoDB" id="5327667at2"/>
<organism evidence="1 2">
    <name type="scientific">Siculibacillus lacustris</name>
    <dbReference type="NCBI Taxonomy" id="1549641"/>
    <lineage>
        <taxon>Bacteria</taxon>
        <taxon>Pseudomonadati</taxon>
        <taxon>Pseudomonadota</taxon>
        <taxon>Alphaproteobacteria</taxon>
        <taxon>Hyphomicrobiales</taxon>
        <taxon>Ancalomicrobiaceae</taxon>
        <taxon>Siculibacillus</taxon>
    </lineage>
</organism>
<accession>A0A4V2KTF6</accession>
<sequence>MARVTNMPKDIGHPPVWIWDVSEAVGPGRPNRRPDVGLVQVALNQMIRPKNLRDTRLPFNAAPDDPLNARHHGFPLLDFLEVDGWFGKDTAYAIGAYQAATNYCVNDGVVSPVFPMLAREGTPGWIADLTRRTMYQLNYEILQNYKVMLRENLFPPFLRDATRTM</sequence>
<dbReference type="Proteomes" id="UP000292781">
    <property type="component" value="Unassembled WGS sequence"/>
</dbReference>
<evidence type="ECO:0000313" key="2">
    <source>
        <dbReference type="Proteomes" id="UP000292781"/>
    </source>
</evidence>
<evidence type="ECO:0000313" key="1">
    <source>
        <dbReference type="EMBL" id="TBW37008.1"/>
    </source>
</evidence>
<dbReference type="EMBL" id="SJFN01000017">
    <property type="protein sequence ID" value="TBW37008.1"/>
    <property type="molecule type" value="Genomic_DNA"/>
</dbReference>
<dbReference type="RefSeq" id="WP_131309957.1">
    <property type="nucleotide sequence ID" value="NZ_SJFN01000017.1"/>
</dbReference>
<gene>
    <name evidence="1" type="ORF">EYW49_12720</name>
</gene>
<keyword evidence="2" id="KW-1185">Reference proteome</keyword>
<evidence type="ECO:0008006" key="3">
    <source>
        <dbReference type="Google" id="ProtNLM"/>
    </source>
</evidence>
<proteinExistence type="predicted"/>
<comment type="caution">
    <text evidence="1">The sequence shown here is derived from an EMBL/GenBank/DDBJ whole genome shotgun (WGS) entry which is preliminary data.</text>
</comment>
<name>A0A4V2KTF6_9HYPH</name>